<dbReference type="RefSeq" id="WP_029908406.1">
    <property type="nucleotide sequence ID" value="NZ_AP020335.1"/>
</dbReference>
<organism evidence="1 2">
    <name type="scientific">Hydrogenovibrio marinus</name>
    <dbReference type="NCBI Taxonomy" id="28885"/>
    <lineage>
        <taxon>Bacteria</taxon>
        <taxon>Pseudomonadati</taxon>
        <taxon>Pseudomonadota</taxon>
        <taxon>Gammaproteobacteria</taxon>
        <taxon>Thiotrichales</taxon>
        <taxon>Piscirickettsiaceae</taxon>
        <taxon>Hydrogenovibrio</taxon>
    </lineage>
</organism>
<gene>
    <name evidence="1" type="ORF">EI16_00705</name>
</gene>
<dbReference type="Gene3D" id="1.10.238.160">
    <property type="match status" value="1"/>
</dbReference>
<keyword evidence="2" id="KW-1185">Reference proteome</keyword>
<proteinExistence type="predicted"/>
<evidence type="ECO:0008006" key="3">
    <source>
        <dbReference type="Google" id="ProtNLM"/>
    </source>
</evidence>
<evidence type="ECO:0000313" key="1">
    <source>
        <dbReference type="EMBL" id="KDN94869.1"/>
    </source>
</evidence>
<dbReference type="Proteomes" id="UP000027341">
    <property type="component" value="Unassembled WGS sequence"/>
</dbReference>
<comment type="caution">
    <text evidence="1">The sequence shown here is derived from an EMBL/GenBank/DDBJ whole genome shotgun (WGS) entry which is preliminary data.</text>
</comment>
<dbReference type="InterPro" id="IPR052931">
    <property type="entry name" value="Prophage_regulatory_activator"/>
</dbReference>
<accession>A0A066ZRH0</accession>
<dbReference type="InterPro" id="IPR010260">
    <property type="entry name" value="AlpA"/>
</dbReference>
<dbReference type="Pfam" id="PF05930">
    <property type="entry name" value="Phage_AlpA"/>
    <property type="match status" value="1"/>
</dbReference>
<dbReference type="EMBL" id="JMIU01000001">
    <property type="protein sequence ID" value="KDN94869.1"/>
    <property type="molecule type" value="Genomic_DNA"/>
</dbReference>
<evidence type="ECO:0000313" key="2">
    <source>
        <dbReference type="Proteomes" id="UP000027341"/>
    </source>
</evidence>
<dbReference type="PANTHER" id="PTHR36154:SF1">
    <property type="entry name" value="DNA-BINDING TRANSCRIPTIONAL ACTIVATOR ALPA"/>
    <property type="match status" value="1"/>
</dbReference>
<dbReference type="AlphaFoldDB" id="A0A066ZRH0"/>
<dbReference type="STRING" id="28885.EI16_00705"/>
<sequence length="64" mass="7394">MQKLLRLKQVMAETGLSRSYVYALSKDGKFPKPVKLSEKSVAWIESEIKEWIDQKIIDRNQGLA</sequence>
<name>A0A066ZRH0_HYDMR</name>
<dbReference type="PANTHER" id="PTHR36154">
    <property type="entry name" value="DNA-BINDING TRANSCRIPTIONAL ACTIVATOR ALPA"/>
    <property type="match status" value="1"/>
</dbReference>
<protein>
    <recommendedName>
        <fullName evidence="3">AlpA family transcriptional regulator</fullName>
    </recommendedName>
</protein>
<reference evidence="1 2" key="1">
    <citation type="submission" date="2014-04" db="EMBL/GenBank/DDBJ databases">
        <title>Draft genome sequence of Hydrogenovibrio marinus MH-110, a model organism for aerobic H2 metabolism.</title>
        <authorList>
            <person name="Cha H.J."/>
            <person name="Jo B.H."/>
            <person name="Hwang B.H."/>
        </authorList>
    </citation>
    <scope>NUCLEOTIDE SEQUENCE [LARGE SCALE GENOMIC DNA]</scope>
    <source>
        <strain evidence="1 2">MH-110</strain>
    </source>
</reference>